<protein>
    <recommendedName>
        <fullName evidence="5">Steroid 5-alpha reductase C-terminal domain-containing protein</fullName>
    </recommendedName>
</protein>
<dbReference type="EMBL" id="JBANMG010000009">
    <property type="protein sequence ID" value="KAK6948888.1"/>
    <property type="molecule type" value="Genomic_DNA"/>
</dbReference>
<proteinExistence type="predicted"/>
<evidence type="ECO:0000313" key="3">
    <source>
        <dbReference type="EMBL" id="KAK6948888.1"/>
    </source>
</evidence>
<feature type="compositionally biased region" description="Polar residues" evidence="1">
    <location>
        <begin position="287"/>
        <end position="300"/>
    </location>
</feature>
<evidence type="ECO:0008006" key="5">
    <source>
        <dbReference type="Google" id="ProtNLM"/>
    </source>
</evidence>
<evidence type="ECO:0000256" key="1">
    <source>
        <dbReference type="SAM" id="MobiDB-lite"/>
    </source>
</evidence>
<dbReference type="PANTHER" id="PTHR32251">
    <property type="entry name" value="3-OXO-5-ALPHA-STEROID 4-DEHYDROGENASE"/>
    <property type="match status" value="1"/>
</dbReference>
<feature type="transmembrane region" description="Helical" evidence="2">
    <location>
        <begin position="188"/>
        <end position="210"/>
    </location>
</feature>
<evidence type="ECO:0000313" key="4">
    <source>
        <dbReference type="Proteomes" id="UP001369815"/>
    </source>
</evidence>
<name>A0AAX6M878_9PEZI</name>
<feature type="transmembrane region" description="Helical" evidence="2">
    <location>
        <begin position="29"/>
        <end position="48"/>
    </location>
</feature>
<gene>
    <name evidence="3" type="ORF">Daesc_008959</name>
</gene>
<comment type="caution">
    <text evidence="3">The sequence shown here is derived from an EMBL/GenBank/DDBJ whole genome shotgun (WGS) entry which is preliminary data.</text>
</comment>
<feature type="region of interest" description="Disordered" evidence="1">
    <location>
        <begin position="275"/>
        <end position="300"/>
    </location>
</feature>
<dbReference type="PANTHER" id="PTHR32251:SF15">
    <property type="entry name" value="3-OXO-5-ALPHA-STEROID 4-DEHYDROGENASE (DUF1295)"/>
    <property type="match status" value="1"/>
</dbReference>
<sequence length="300" mass="33977">MTDFAGGTNFVVLAVLTLALSRSPDARQIVVSVFIMVWGLRLSLFLLYRVIRTGKDNRFDGTRDKFFPFLGFWVFQMLWVWAVSLPVTILNSPAVRRYQPQVPFGTGRDIAGVVLFGIGFVVESVSDVQKFMFRSRNDRSGAICDSGLFYWSRHPNYFGEIIIHFAIYMICVSPAADGPVVGQAFNALYATIIGPFFLTILLLFVSGLPLSERPSAKKRYEKGLNWNGYHRYLNRTSILIPFPPQVYERLPVFIKRTVFLEFPMYVFDPATHSDTTQNRHLAEGDEGNSTSNRQPTTTGT</sequence>
<keyword evidence="2" id="KW-1133">Transmembrane helix</keyword>
<dbReference type="Pfam" id="PF06966">
    <property type="entry name" value="DUF1295"/>
    <property type="match status" value="1"/>
</dbReference>
<keyword evidence="4" id="KW-1185">Reference proteome</keyword>
<feature type="transmembrane region" description="Helical" evidence="2">
    <location>
        <begin position="69"/>
        <end position="90"/>
    </location>
</feature>
<dbReference type="Proteomes" id="UP001369815">
    <property type="component" value="Unassembled WGS sequence"/>
</dbReference>
<feature type="transmembrane region" description="Helical" evidence="2">
    <location>
        <begin position="110"/>
        <end position="128"/>
    </location>
</feature>
<feature type="transmembrane region" description="Helical" evidence="2">
    <location>
        <begin position="157"/>
        <end position="176"/>
    </location>
</feature>
<dbReference type="InterPro" id="IPR010721">
    <property type="entry name" value="UstE-like"/>
</dbReference>
<keyword evidence="2" id="KW-0472">Membrane</keyword>
<dbReference type="Gene3D" id="1.20.120.1630">
    <property type="match status" value="1"/>
</dbReference>
<reference evidence="3 4" key="1">
    <citation type="journal article" date="2024" name="Front Chem Biol">
        <title>Unveiling the potential of Daldinia eschscholtzii MFLUCC 19-0629 through bioactivity and bioinformatics studies for enhanced sustainable agriculture production.</title>
        <authorList>
            <person name="Brooks S."/>
            <person name="Weaver J.A."/>
            <person name="Klomchit A."/>
            <person name="Alharthi S.A."/>
            <person name="Onlamun T."/>
            <person name="Nurani R."/>
            <person name="Vong T.K."/>
            <person name="Alberti F."/>
            <person name="Greco C."/>
        </authorList>
    </citation>
    <scope>NUCLEOTIDE SEQUENCE [LARGE SCALE GENOMIC DNA]</scope>
    <source>
        <strain evidence="3">MFLUCC 19-0629</strain>
    </source>
</reference>
<accession>A0AAX6M878</accession>
<organism evidence="3 4">
    <name type="scientific">Daldinia eschscholtzii</name>
    <dbReference type="NCBI Taxonomy" id="292717"/>
    <lineage>
        <taxon>Eukaryota</taxon>
        <taxon>Fungi</taxon>
        <taxon>Dikarya</taxon>
        <taxon>Ascomycota</taxon>
        <taxon>Pezizomycotina</taxon>
        <taxon>Sordariomycetes</taxon>
        <taxon>Xylariomycetidae</taxon>
        <taxon>Xylariales</taxon>
        <taxon>Hypoxylaceae</taxon>
        <taxon>Daldinia</taxon>
    </lineage>
</organism>
<keyword evidence="2" id="KW-0812">Transmembrane</keyword>
<dbReference type="PROSITE" id="PS50244">
    <property type="entry name" value="S5A_REDUCTASE"/>
    <property type="match status" value="1"/>
</dbReference>
<dbReference type="GO" id="GO:0016020">
    <property type="term" value="C:membrane"/>
    <property type="evidence" value="ECO:0007669"/>
    <property type="project" value="TreeGrafter"/>
</dbReference>
<dbReference type="AlphaFoldDB" id="A0AAX6M878"/>
<evidence type="ECO:0000256" key="2">
    <source>
        <dbReference type="SAM" id="Phobius"/>
    </source>
</evidence>